<feature type="domain" description="tRNAHis guanylyltransferase catalytic" evidence="16">
    <location>
        <begin position="6"/>
        <end position="135"/>
    </location>
</feature>
<dbReference type="FunFam" id="3.30.70.3000:FF:000001">
    <property type="entry name" value="tRNA(His) guanylyltransferase"/>
    <property type="match status" value="1"/>
</dbReference>
<evidence type="ECO:0000259" key="16">
    <source>
        <dbReference type="Pfam" id="PF04446"/>
    </source>
</evidence>
<proteinExistence type="inferred from homology"/>
<dbReference type="Gene3D" id="3.30.70.3000">
    <property type="match status" value="2"/>
</dbReference>
<dbReference type="InterPro" id="IPR038469">
    <property type="entry name" value="tRNAHis_GuaTrfase_Thg1_sf"/>
</dbReference>
<comment type="caution">
    <text evidence="18">The sequence shown here is derived from an EMBL/GenBank/DDBJ whole genome shotgun (WGS) entry which is preliminary data.</text>
</comment>
<dbReference type="GO" id="GO:0000287">
    <property type="term" value="F:magnesium ion binding"/>
    <property type="evidence" value="ECO:0007669"/>
    <property type="project" value="InterPro"/>
</dbReference>
<dbReference type="AlphaFoldDB" id="A0A9P5XHR0"/>
<keyword evidence="10" id="KW-0547">Nucleotide-binding</keyword>
<feature type="domain" description="Thg1 C-terminal" evidence="17">
    <location>
        <begin position="138"/>
        <end position="240"/>
    </location>
</feature>
<evidence type="ECO:0000256" key="15">
    <source>
        <dbReference type="SAM" id="MobiDB-lite"/>
    </source>
</evidence>
<keyword evidence="12" id="KW-0342">GTP-binding</keyword>
<keyword evidence="6" id="KW-0808">Transferase</keyword>
<keyword evidence="9" id="KW-0479">Metal-binding</keyword>
<gene>
    <name evidence="18" type="ORF">P691DRAFT_758791</name>
</gene>
<evidence type="ECO:0000256" key="14">
    <source>
        <dbReference type="ARBA" id="ARBA00047281"/>
    </source>
</evidence>
<keyword evidence="11" id="KW-0460">Magnesium</keyword>
<dbReference type="OrthoDB" id="62560at2759"/>
<organism evidence="18 19">
    <name type="scientific">Macrolepiota fuliginosa MF-IS2</name>
    <dbReference type="NCBI Taxonomy" id="1400762"/>
    <lineage>
        <taxon>Eukaryota</taxon>
        <taxon>Fungi</taxon>
        <taxon>Dikarya</taxon>
        <taxon>Basidiomycota</taxon>
        <taxon>Agaricomycotina</taxon>
        <taxon>Agaricomycetes</taxon>
        <taxon>Agaricomycetidae</taxon>
        <taxon>Agaricales</taxon>
        <taxon>Agaricineae</taxon>
        <taxon>Agaricaceae</taxon>
        <taxon>Macrolepiota</taxon>
    </lineage>
</organism>
<dbReference type="InterPro" id="IPR007537">
    <property type="entry name" value="tRNAHis_GuaTrfase_Thg1"/>
</dbReference>
<evidence type="ECO:0000256" key="2">
    <source>
        <dbReference type="ARBA" id="ARBA00002939"/>
    </source>
</evidence>
<feature type="region of interest" description="Disordered" evidence="15">
    <location>
        <begin position="281"/>
        <end position="309"/>
    </location>
</feature>
<comment type="similarity">
    <text evidence="3">Belongs to the tRNA(His) guanylyltransferase family.</text>
</comment>
<dbReference type="EMBL" id="MU151121">
    <property type="protein sequence ID" value="KAF9449765.1"/>
    <property type="molecule type" value="Genomic_DNA"/>
</dbReference>
<evidence type="ECO:0000256" key="6">
    <source>
        <dbReference type="ARBA" id="ARBA00022679"/>
    </source>
</evidence>
<keyword evidence="19" id="KW-1185">Reference proteome</keyword>
<comment type="function">
    <text evidence="2">Adds a GMP to the 5'-end of tRNA(His) after transcription and RNase P cleavage.</text>
</comment>
<name>A0A9P5XHR0_9AGAR</name>
<evidence type="ECO:0000256" key="7">
    <source>
        <dbReference type="ARBA" id="ARBA00022694"/>
    </source>
</evidence>
<dbReference type="Proteomes" id="UP000807342">
    <property type="component" value="Unassembled WGS sequence"/>
</dbReference>
<protein>
    <recommendedName>
        <fullName evidence="5">tRNA(His) guanylyltransferase</fullName>
        <ecNumber evidence="4">2.7.7.79</ecNumber>
    </recommendedName>
    <alternativeName>
        <fullName evidence="13">tRNA-histidine guanylyltransferase</fullName>
    </alternativeName>
</protein>
<dbReference type="Pfam" id="PF14413">
    <property type="entry name" value="Thg1C"/>
    <property type="match status" value="1"/>
</dbReference>
<comment type="catalytic activity">
    <reaction evidence="14">
        <text>a 5'-end ribonucleotide-tRNA(His) + GTP + ATP + H2O = a 5'-end phospho-guanosine-ribonucleotide-tRNA(His) + AMP + 2 diphosphate + H(+)</text>
        <dbReference type="Rhea" id="RHEA:54564"/>
        <dbReference type="Rhea" id="RHEA-COMP:14193"/>
        <dbReference type="Rhea" id="RHEA-COMP:14917"/>
        <dbReference type="ChEBI" id="CHEBI:15377"/>
        <dbReference type="ChEBI" id="CHEBI:15378"/>
        <dbReference type="ChEBI" id="CHEBI:30616"/>
        <dbReference type="ChEBI" id="CHEBI:33019"/>
        <dbReference type="ChEBI" id="CHEBI:37565"/>
        <dbReference type="ChEBI" id="CHEBI:138282"/>
        <dbReference type="ChEBI" id="CHEBI:141847"/>
        <dbReference type="ChEBI" id="CHEBI:456215"/>
        <dbReference type="EC" id="2.7.7.79"/>
    </reaction>
</comment>
<dbReference type="PANTHER" id="PTHR12729">
    <property type="entry name" value="TRNA(HIS) GUANYLYLTRANSFERASE-RELATED"/>
    <property type="match status" value="1"/>
</dbReference>
<feature type="compositionally biased region" description="Polar residues" evidence="15">
    <location>
        <begin position="356"/>
        <end position="393"/>
    </location>
</feature>
<evidence type="ECO:0000256" key="13">
    <source>
        <dbReference type="ARBA" id="ARBA00032480"/>
    </source>
</evidence>
<evidence type="ECO:0000256" key="12">
    <source>
        <dbReference type="ARBA" id="ARBA00023134"/>
    </source>
</evidence>
<reference evidence="18" key="1">
    <citation type="submission" date="2020-11" db="EMBL/GenBank/DDBJ databases">
        <authorList>
            <consortium name="DOE Joint Genome Institute"/>
            <person name="Ahrendt S."/>
            <person name="Riley R."/>
            <person name="Andreopoulos W."/>
            <person name="Labutti K."/>
            <person name="Pangilinan J."/>
            <person name="Ruiz-Duenas F.J."/>
            <person name="Barrasa J.M."/>
            <person name="Sanchez-Garcia M."/>
            <person name="Camarero S."/>
            <person name="Miyauchi S."/>
            <person name="Serrano A."/>
            <person name="Linde D."/>
            <person name="Babiker R."/>
            <person name="Drula E."/>
            <person name="Ayuso-Fernandez I."/>
            <person name="Pacheco R."/>
            <person name="Padilla G."/>
            <person name="Ferreira P."/>
            <person name="Barriuso J."/>
            <person name="Kellner H."/>
            <person name="Castanera R."/>
            <person name="Alfaro M."/>
            <person name="Ramirez L."/>
            <person name="Pisabarro A.G."/>
            <person name="Kuo A."/>
            <person name="Tritt A."/>
            <person name="Lipzen A."/>
            <person name="He G."/>
            <person name="Yan M."/>
            <person name="Ng V."/>
            <person name="Cullen D."/>
            <person name="Martin F."/>
            <person name="Rosso M.-N."/>
            <person name="Henrissat B."/>
            <person name="Hibbett D."/>
            <person name="Martinez A.T."/>
            <person name="Grigoriev I.V."/>
        </authorList>
    </citation>
    <scope>NUCLEOTIDE SEQUENCE</scope>
    <source>
        <strain evidence="18">MF-IS2</strain>
    </source>
</reference>
<evidence type="ECO:0000313" key="18">
    <source>
        <dbReference type="EMBL" id="KAF9449765.1"/>
    </source>
</evidence>
<accession>A0A9P5XHR0</accession>
<dbReference type="GO" id="GO:0006400">
    <property type="term" value="P:tRNA modification"/>
    <property type="evidence" value="ECO:0007669"/>
    <property type="project" value="InterPro"/>
</dbReference>
<evidence type="ECO:0000256" key="10">
    <source>
        <dbReference type="ARBA" id="ARBA00022741"/>
    </source>
</evidence>
<feature type="region of interest" description="Disordered" evidence="15">
    <location>
        <begin position="356"/>
        <end position="411"/>
    </location>
</feature>
<keyword evidence="7" id="KW-0819">tRNA processing</keyword>
<evidence type="ECO:0000256" key="1">
    <source>
        <dbReference type="ARBA" id="ARBA00001946"/>
    </source>
</evidence>
<evidence type="ECO:0000256" key="11">
    <source>
        <dbReference type="ARBA" id="ARBA00022842"/>
    </source>
</evidence>
<dbReference type="GO" id="GO:0005525">
    <property type="term" value="F:GTP binding"/>
    <property type="evidence" value="ECO:0007669"/>
    <property type="project" value="UniProtKB-KW"/>
</dbReference>
<dbReference type="InterPro" id="IPR024956">
    <property type="entry name" value="tRNAHis_GuaTrfase_cat"/>
</dbReference>
<evidence type="ECO:0000256" key="3">
    <source>
        <dbReference type="ARBA" id="ARBA00010113"/>
    </source>
</evidence>
<evidence type="ECO:0000259" key="17">
    <source>
        <dbReference type="Pfam" id="PF14413"/>
    </source>
</evidence>
<dbReference type="PANTHER" id="PTHR12729:SF6">
    <property type="entry name" value="TRNA(HIS) GUANYLYLTRANSFERASE-RELATED"/>
    <property type="match status" value="1"/>
</dbReference>
<evidence type="ECO:0000313" key="19">
    <source>
        <dbReference type="Proteomes" id="UP000807342"/>
    </source>
</evidence>
<sequence length="434" mass="48610">MANTKYAYVRNFELPDPLLPNTFLVFRVDGHSFHRFSDAHNFTKPNDIRALQLMDHAARDTMEAHPDIVLAFGESDEYSFLLKKSTTIYSRRQSKILSTLTSQFTSSYVYHWSGYFPDKPLQYPPSFDGRIVLYPTEKEVKDYFAWRQADTHINNLYNTTFWALVQEGNQTTTEAHATLRGTFSKDKNEILFSRFNINYSTIDARFRKGSVLVREALDEYVVPQYQESQELEERGLKRSQASHPLSEVFTLHPLAEETESTNETILGRLGDTPSTFSAVTSAATASDSTGDGRRSYPRVSSEISTPPIVLPAGAPQLLSGALGSSTNIDARADANDLIINVSTNLDPAELKTITDSVSSTTIPPSLSSANSAQQPRSNPQLPLNPAPKTQPTVKPNQRSKPKSKSKQKPTRIELLHCDIIHDEFWTARSDLLSD</sequence>
<dbReference type="EC" id="2.7.7.79" evidence="4"/>
<evidence type="ECO:0000256" key="5">
    <source>
        <dbReference type="ARBA" id="ARBA00015443"/>
    </source>
</evidence>
<evidence type="ECO:0000256" key="9">
    <source>
        <dbReference type="ARBA" id="ARBA00022723"/>
    </source>
</evidence>
<dbReference type="Pfam" id="PF04446">
    <property type="entry name" value="Thg1"/>
    <property type="match status" value="1"/>
</dbReference>
<feature type="compositionally biased region" description="Basic residues" evidence="15">
    <location>
        <begin position="397"/>
        <end position="409"/>
    </location>
</feature>
<comment type="cofactor">
    <cofactor evidence="1">
        <name>Mg(2+)</name>
        <dbReference type="ChEBI" id="CHEBI:18420"/>
    </cofactor>
</comment>
<dbReference type="GO" id="GO:0008193">
    <property type="term" value="F:tRNA guanylyltransferase activity"/>
    <property type="evidence" value="ECO:0007669"/>
    <property type="project" value="UniProtKB-EC"/>
</dbReference>
<dbReference type="InterPro" id="IPR025845">
    <property type="entry name" value="Thg1_C_dom"/>
</dbReference>
<evidence type="ECO:0000256" key="4">
    <source>
        <dbReference type="ARBA" id="ARBA00012511"/>
    </source>
</evidence>
<evidence type="ECO:0000256" key="8">
    <source>
        <dbReference type="ARBA" id="ARBA00022695"/>
    </source>
</evidence>
<keyword evidence="8" id="KW-0548">Nucleotidyltransferase</keyword>